<dbReference type="InterPro" id="IPR024775">
    <property type="entry name" value="DinB-like"/>
</dbReference>
<evidence type="ECO:0000259" key="1">
    <source>
        <dbReference type="Pfam" id="PF12867"/>
    </source>
</evidence>
<name>A0ABP9VGD8_9DEIO</name>
<dbReference type="Pfam" id="PF12867">
    <property type="entry name" value="DinB_2"/>
    <property type="match status" value="1"/>
</dbReference>
<dbReference type="Proteomes" id="UP001458946">
    <property type="component" value="Unassembled WGS sequence"/>
</dbReference>
<dbReference type="RefSeq" id="WP_353544254.1">
    <property type="nucleotide sequence ID" value="NZ_BAABRN010000103.1"/>
</dbReference>
<evidence type="ECO:0000313" key="2">
    <source>
        <dbReference type="EMBL" id="GAA5504289.1"/>
    </source>
</evidence>
<dbReference type="InterPro" id="IPR034660">
    <property type="entry name" value="DinB/YfiT-like"/>
</dbReference>
<gene>
    <name evidence="2" type="ORF">Dxin01_04059</name>
</gene>
<proteinExistence type="predicted"/>
<evidence type="ECO:0000313" key="3">
    <source>
        <dbReference type="Proteomes" id="UP001458946"/>
    </source>
</evidence>
<keyword evidence="3" id="KW-1185">Reference proteome</keyword>
<feature type="domain" description="DinB-like" evidence="1">
    <location>
        <begin position="12"/>
        <end position="149"/>
    </location>
</feature>
<organism evidence="2 3">
    <name type="scientific">Deinococcus xinjiangensis</name>
    <dbReference type="NCBI Taxonomy" id="457454"/>
    <lineage>
        <taxon>Bacteria</taxon>
        <taxon>Thermotogati</taxon>
        <taxon>Deinococcota</taxon>
        <taxon>Deinococci</taxon>
        <taxon>Deinococcales</taxon>
        <taxon>Deinococcaceae</taxon>
        <taxon>Deinococcus</taxon>
    </lineage>
</organism>
<dbReference type="EMBL" id="BAABRN010000103">
    <property type="protein sequence ID" value="GAA5504289.1"/>
    <property type="molecule type" value="Genomic_DNA"/>
</dbReference>
<dbReference type="SUPFAM" id="SSF109854">
    <property type="entry name" value="DinB/YfiT-like putative metalloenzymes"/>
    <property type="match status" value="1"/>
</dbReference>
<dbReference type="Gene3D" id="1.20.120.450">
    <property type="entry name" value="dinb family like domain"/>
    <property type="match status" value="1"/>
</dbReference>
<comment type="caution">
    <text evidence="2">The sequence shown here is derived from an EMBL/GenBank/DDBJ whole genome shotgun (WGS) entry which is preliminary data.</text>
</comment>
<accession>A0ABP9VGD8</accession>
<sequence>MDFELAEAELLLGRTPAVLRALLSGLPERWLRGNEGPETWSPLEVLAHLIEGEKTNWMPRVRVIYEQGEAGQFAPFDRFAHLRASEGRSVDDLLDEFAALRAQSLEEVGALQLTPADLGRTGQHPEFGRVTLGQLLATWTAHDQAHLVQLSRTLARQYREAVGPWQAYLSVMR</sequence>
<reference evidence="2 3" key="1">
    <citation type="submission" date="2024-02" db="EMBL/GenBank/DDBJ databases">
        <title>Deinococcus xinjiangensis NBRC 107630.</title>
        <authorList>
            <person name="Ichikawa N."/>
            <person name="Katano-Makiyama Y."/>
            <person name="Hidaka K."/>
        </authorList>
    </citation>
    <scope>NUCLEOTIDE SEQUENCE [LARGE SCALE GENOMIC DNA]</scope>
    <source>
        <strain evidence="2 3">NBRC 107630</strain>
    </source>
</reference>
<protein>
    <recommendedName>
        <fullName evidence="1">DinB-like domain-containing protein</fullName>
    </recommendedName>
</protein>